<accession>A0AAD1Z3U2</accession>
<reference evidence="1" key="1">
    <citation type="submission" date="2023-05" db="EMBL/GenBank/DDBJ databases">
        <authorList>
            <person name="Huff M."/>
        </authorList>
    </citation>
    <scope>NUCLEOTIDE SEQUENCE</scope>
</reference>
<proteinExistence type="predicted"/>
<gene>
    <name evidence="1" type="ORF">FPE_LOCUS8170</name>
</gene>
<name>A0AAD1Z3U2_9LAMI</name>
<organism evidence="1 2">
    <name type="scientific">Fraxinus pennsylvanica</name>
    <dbReference type="NCBI Taxonomy" id="56036"/>
    <lineage>
        <taxon>Eukaryota</taxon>
        <taxon>Viridiplantae</taxon>
        <taxon>Streptophyta</taxon>
        <taxon>Embryophyta</taxon>
        <taxon>Tracheophyta</taxon>
        <taxon>Spermatophyta</taxon>
        <taxon>Magnoliopsida</taxon>
        <taxon>eudicotyledons</taxon>
        <taxon>Gunneridae</taxon>
        <taxon>Pentapetalae</taxon>
        <taxon>asterids</taxon>
        <taxon>lamiids</taxon>
        <taxon>Lamiales</taxon>
        <taxon>Oleaceae</taxon>
        <taxon>Oleeae</taxon>
        <taxon>Fraxinus</taxon>
    </lineage>
</organism>
<evidence type="ECO:0000313" key="2">
    <source>
        <dbReference type="Proteomes" id="UP000834106"/>
    </source>
</evidence>
<dbReference type="Proteomes" id="UP000834106">
    <property type="component" value="Chromosome 5"/>
</dbReference>
<keyword evidence="2" id="KW-1185">Reference proteome</keyword>
<protein>
    <submittedName>
        <fullName evidence="1">Uncharacterized protein</fullName>
    </submittedName>
</protein>
<evidence type="ECO:0000313" key="1">
    <source>
        <dbReference type="EMBL" id="CAI9760740.1"/>
    </source>
</evidence>
<dbReference type="PANTHER" id="PTHR47376">
    <property type="entry name" value="OS02G0597700 PROTEIN"/>
    <property type="match status" value="1"/>
</dbReference>
<sequence>MINLSLKRLFKSNSNIAKGGEINSVDGAIVKGCEVTGGKIIWEVSPGGMLVQKRDHKESGDEVIITIRVSAISKWHDISIHATSSFARRTSVLSSCSKEIAPPCVHNTEQVSSRCAEITPHCAELLLSSARSNAPHGVHSVNSGQ</sequence>
<dbReference type="AlphaFoldDB" id="A0AAD1Z3U2"/>
<dbReference type="EMBL" id="OU503040">
    <property type="protein sequence ID" value="CAI9760740.1"/>
    <property type="molecule type" value="Genomic_DNA"/>
</dbReference>